<evidence type="ECO:0000259" key="2">
    <source>
        <dbReference type="Pfam" id="PF09429"/>
    </source>
</evidence>
<protein>
    <recommendedName>
        <fullName evidence="2">Wbp11/ELF5/Saf1 N-terminal domain-containing protein</fullName>
    </recommendedName>
</protein>
<feature type="region of interest" description="Disordered" evidence="1">
    <location>
        <begin position="149"/>
        <end position="183"/>
    </location>
</feature>
<feature type="region of interest" description="Disordered" evidence="1">
    <location>
        <begin position="1"/>
        <end position="39"/>
    </location>
</feature>
<organism evidence="3 4">
    <name type="scientific">Chytriomyces confervae</name>
    <dbReference type="NCBI Taxonomy" id="246404"/>
    <lineage>
        <taxon>Eukaryota</taxon>
        <taxon>Fungi</taxon>
        <taxon>Fungi incertae sedis</taxon>
        <taxon>Chytridiomycota</taxon>
        <taxon>Chytridiomycota incertae sedis</taxon>
        <taxon>Chytridiomycetes</taxon>
        <taxon>Chytridiales</taxon>
        <taxon>Chytriomycetaceae</taxon>
        <taxon>Chytriomyces</taxon>
    </lineage>
</organism>
<gene>
    <name evidence="3" type="ORF">CcCBS67573_g09889</name>
</gene>
<evidence type="ECO:0000313" key="3">
    <source>
        <dbReference type="EMBL" id="TPX52340.1"/>
    </source>
</evidence>
<evidence type="ECO:0000313" key="4">
    <source>
        <dbReference type="Proteomes" id="UP000320333"/>
    </source>
</evidence>
<feature type="compositionally biased region" description="Basic and acidic residues" evidence="1">
    <location>
        <begin position="1"/>
        <end position="15"/>
    </location>
</feature>
<feature type="region of interest" description="Disordered" evidence="1">
    <location>
        <begin position="210"/>
        <end position="232"/>
    </location>
</feature>
<name>A0A507DN84_9FUNG</name>
<sequence length="469" mass="51405">MAKKGKELNPADALRKKERKKELKKNKDVKQKKEQLQASHKEALRLVEELNVLMRIEKESTLDKANRTKKEKIEKRLEEINEARRAAGLPGVSLASVAKPKTQAKEDDYKWYHPTYNPHGPKRPPKGKSMFFEDVRRVAEWLNSLVRSGQMEAESRMDVGEDSSDADDTSEDDDDAIPILDYSNLPLPEGEALMDAQFYHNLDLPEFRLEALPPNSKTPNPPPRKPEPTTIQHPPNLMHAMPGPPFAFPFPPQMLAPPGFIPMPMHMPPHGYPPIPITAAMGFPPNMQSPAIPGLMPPTYSAPPVLHPPPRQPYNTMRPPPPPPPMHRRNQQNATIVRDTSLPAKPNMLQNNEHVASTPSSITAKPSVSAGAAPGPVTISVEPKMRDLQKELTQFVPRTAAKRGRGVGPSSVFGAGVGVNAAGGTKAVRSGTIGRVVVNSAPDVDDGTEAAGPTKPEDEFDAFMKEIGS</sequence>
<proteinExistence type="predicted"/>
<dbReference type="InterPro" id="IPR019007">
    <property type="entry name" value="Wbp11/ELF5/Saf1_N"/>
</dbReference>
<keyword evidence="4" id="KW-1185">Reference proteome</keyword>
<dbReference type="Proteomes" id="UP000320333">
    <property type="component" value="Unassembled WGS sequence"/>
</dbReference>
<dbReference type="EMBL" id="QEAP01001048">
    <property type="protein sequence ID" value="TPX52340.1"/>
    <property type="molecule type" value="Genomic_DNA"/>
</dbReference>
<comment type="caution">
    <text evidence="3">The sequence shown here is derived from an EMBL/GenBank/DDBJ whole genome shotgun (WGS) entry which is preliminary data.</text>
</comment>
<dbReference type="Pfam" id="PF09429">
    <property type="entry name" value="Wbp11"/>
    <property type="match status" value="1"/>
</dbReference>
<feature type="domain" description="Wbp11/ELF5/Saf1 N-terminal" evidence="2">
    <location>
        <begin position="5"/>
        <end position="81"/>
    </location>
</feature>
<dbReference type="GO" id="GO:0006396">
    <property type="term" value="P:RNA processing"/>
    <property type="evidence" value="ECO:0007669"/>
    <property type="project" value="InterPro"/>
</dbReference>
<dbReference type="STRING" id="246404.A0A507DN84"/>
<feature type="compositionally biased region" description="Basic and acidic residues" evidence="1">
    <location>
        <begin position="25"/>
        <end position="39"/>
    </location>
</feature>
<evidence type="ECO:0000256" key="1">
    <source>
        <dbReference type="SAM" id="MobiDB-lite"/>
    </source>
</evidence>
<dbReference type="OrthoDB" id="205569at2759"/>
<feature type="compositionally biased region" description="Acidic residues" evidence="1">
    <location>
        <begin position="160"/>
        <end position="176"/>
    </location>
</feature>
<dbReference type="AlphaFoldDB" id="A0A507DN84"/>
<reference evidence="3 4" key="1">
    <citation type="journal article" date="2019" name="Sci. Rep.">
        <title>Comparative genomics of chytrid fungi reveal insights into the obligate biotrophic and pathogenic lifestyle of Synchytrium endobioticum.</title>
        <authorList>
            <person name="van de Vossenberg B.T.L.H."/>
            <person name="Warris S."/>
            <person name="Nguyen H.D.T."/>
            <person name="van Gent-Pelzer M.P.E."/>
            <person name="Joly D.L."/>
            <person name="van de Geest H.C."/>
            <person name="Bonants P.J.M."/>
            <person name="Smith D.S."/>
            <person name="Levesque C.A."/>
            <person name="van der Lee T.A.J."/>
        </authorList>
    </citation>
    <scope>NUCLEOTIDE SEQUENCE [LARGE SCALE GENOMIC DNA]</scope>
    <source>
        <strain evidence="3 4">CBS 675.73</strain>
    </source>
</reference>
<accession>A0A507DN84</accession>
<feature type="region of interest" description="Disordered" evidence="1">
    <location>
        <begin position="94"/>
        <end position="129"/>
    </location>
</feature>